<proteinExistence type="predicted"/>
<reference evidence="1 2" key="1">
    <citation type="submission" date="2021-06" db="EMBL/GenBank/DDBJ databases">
        <title>Caerostris extrusa draft genome.</title>
        <authorList>
            <person name="Kono N."/>
            <person name="Arakawa K."/>
        </authorList>
    </citation>
    <scope>NUCLEOTIDE SEQUENCE [LARGE SCALE GENOMIC DNA]</scope>
</reference>
<dbReference type="AlphaFoldDB" id="A0AAV4YD60"/>
<keyword evidence="2" id="KW-1185">Reference proteome</keyword>
<comment type="caution">
    <text evidence="1">The sequence shown here is derived from an EMBL/GenBank/DDBJ whole genome shotgun (WGS) entry which is preliminary data.</text>
</comment>
<protein>
    <submittedName>
        <fullName evidence="1">Uncharacterized protein</fullName>
    </submittedName>
</protein>
<name>A0AAV4YD60_CAEEX</name>
<evidence type="ECO:0000313" key="1">
    <source>
        <dbReference type="EMBL" id="GIZ05342.1"/>
    </source>
</evidence>
<evidence type="ECO:0000313" key="2">
    <source>
        <dbReference type="Proteomes" id="UP001054945"/>
    </source>
</evidence>
<organism evidence="1 2">
    <name type="scientific">Caerostris extrusa</name>
    <name type="common">Bark spider</name>
    <name type="synonym">Caerostris bankana</name>
    <dbReference type="NCBI Taxonomy" id="172846"/>
    <lineage>
        <taxon>Eukaryota</taxon>
        <taxon>Metazoa</taxon>
        <taxon>Ecdysozoa</taxon>
        <taxon>Arthropoda</taxon>
        <taxon>Chelicerata</taxon>
        <taxon>Arachnida</taxon>
        <taxon>Araneae</taxon>
        <taxon>Araneomorphae</taxon>
        <taxon>Entelegynae</taxon>
        <taxon>Araneoidea</taxon>
        <taxon>Araneidae</taxon>
        <taxon>Caerostris</taxon>
    </lineage>
</organism>
<dbReference type="Proteomes" id="UP001054945">
    <property type="component" value="Unassembled WGS sequence"/>
</dbReference>
<dbReference type="EMBL" id="BPLR01019289">
    <property type="protein sequence ID" value="GIZ05342.1"/>
    <property type="molecule type" value="Genomic_DNA"/>
</dbReference>
<sequence length="149" mass="16675">MQLGTHAHAPSIQTCGSTNTELVSNRNELLSARNGPSQIGMDTFLIFVSAEGFSDLGFKAPNSEVQLSRWPRESEAPVGRFGPQIRYLFSQIRALKQSQLLSPSRLQQKKTNPVVFLNPADSFQLTEWDFTYPRTRKVFLIGALLTVPH</sequence>
<gene>
    <name evidence="1" type="ORF">CEXT_541281</name>
</gene>
<accession>A0AAV4YD60</accession>